<keyword evidence="2" id="KW-0479">Metal-binding</keyword>
<feature type="region of interest" description="Disordered" evidence="7">
    <location>
        <begin position="474"/>
        <end position="500"/>
    </location>
</feature>
<keyword evidence="3" id="KW-0378">Hydrolase</keyword>
<keyword evidence="5" id="KW-0269">Exonuclease</keyword>
<evidence type="ECO:0000256" key="7">
    <source>
        <dbReference type="SAM" id="MobiDB-lite"/>
    </source>
</evidence>
<feature type="compositionally biased region" description="Gly residues" evidence="7">
    <location>
        <begin position="611"/>
        <end position="630"/>
    </location>
</feature>
<dbReference type="Proteomes" id="UP000007264">
    <property type="component" value="Unassembled WGS sequence"/>
</dbReference>
<dbReference type="KEGG" id="csl:COCSUDRAFT_42977"/>
<evidence type="ECO:0000256" key="1">
    <source>
        <dbReference type="ARBA" id="ARBA00022722"/>
    </source>
</evidence>
<feature type="region of interest" description="Disordered" evidence="7">
    <location>
        <begin position="597"/>
        <end position="662"/>
    </location>
</feature>
<evidence type="ECO:0000256" key="6">
    <source>
        <dbReference type="ARBA" id="ARBA00022884"/>
    </source>
</evidence>
<evidence type="ECO:0000256" key="5">
    <source>
        <dbReference type="ARBA" id="ARBA00022839"/>
    </source>
</evidence>
<keyword evidence="4" id="KW-0862">Zinc</keyword>
<keyword evidence="1" id="KW-0540">Nuclease</keyword>
<dbReference type="GO" id="GO:0003723">
    <property type="term" value="F:RNA binding"/>
    <property type="evidence" value="ECO:0007669"/>
    <property type="project" value="UniProtKB-KW"/>
</dbReference>
<evidence type="ECO:0000256" key="2">
    <source>
        <dbReference type="ARBA" id="ARBA00022723"/>
    </source>
</evidence>
<dbReference type="eggNOG" id="KOG1137">
    <property type="taxonomic scope" value="Eukaryota"/>
</dbReference>
<sequence length="662" mass="72155">MNCMLVGVGDRYILIDAGLMFPDFTDLGMQKILPDTSFLHRWRDKIEAVIITHGHEDHIGAMPWVVPALDPDTPIYSGGFAMQLIKRRMQEYSLWNESRFKTFKMNERFQLGPFECEPIRVTHSIPDCCGMILRSEHGNIVHTGDWKIDEDPMDGDKFDRNTFEAVSKEGVALFMSDSTNVLSPGRTLSETTVRDALITRVMGHQGKGRIITTQFASNLHRLASVKAAADAAGRKICFIGMSLTTYLEAAQREGRAPIDPKDLVSQEDMDGMDPNELLVVTTGSQAEPRAALSLASRGASPLLRLDPSDLILYSAKVIPGNDTRVIEMMNNISRLGPEIAMSRNENLHTSGHAYREELEEVMKLVKPQHFLPVHGEYAFLCAHAQLARDIGIRDTSVIRNGQYLGVSPRRNGKTISTGSMQLLGEAKLQMFYNDGGRGTGTSEEMALEERTTISTEGCVIADVAVMRPPQSAAQAAAQGQASTSGRIAPRKGAADGAEAGDVPQRLHARVRVKTLAMWTDQGRLGQELCRAAEAAVMRLGPDASLLAVERVVEEGLIRECRAYNQRKPLITVIAHDMNNRAAPAAYAEAVHRANARMAQSEAAARGRGGGRRGGGSSRGRGGSATAGGPGLATPLPKELAQRRRQANPREKPGETGEATEYP</sequence>
<dbReference type="InterPro" id="IPR036866">
    <property type="entry name" value="RibonucZ/Hydroxyglut_hydro"/>
</dbReference>
<protein>
    <submittedName>
        <fullName evidence="9">Metallo-hydrolase/oxidoreductase</fullName>
    </submittedName>
</protein>
<dbReference type="InterPro" id="IPR001279">
    <property type="entry name" value="Metallo-B-lactamas"/>
</dbReference>
<dbReference type="PANTHER" id="PTHR43694:SF1">
    <property type="entry name" value="RIBONUCLEASE J"/>
    <property type="match status" value="1"/>
</dbReference>
<comment type="caution">
    <text evidence="9">The sequence shown here is derived from an EMBL/GenBank/DDBJ whole genome shotgun (WGS) entry which is preliminary data.</text>
</comment>
<dbReference type="InterPro" id="IPR042173">
    <property type="entry name" value="RNase_J_2"/>
</dbReference>
<evidence type="ECO:0000259" key="8">
    <source>
        <dbReference type="SMART" id="SM00849"/>
    </source>
</evidence>
<dbReference type="Pfam" id="PF12706">
    <property type="entry name" value="Lactamase_B_2"/>
    <property type="match status" value="1"/>
</dbReference>
<proteinExistence type="predicted"/>
<dbReference type="GO" id="GO:0004527">
    <property type="term" value="F:exonuclease activity"/>
    <property type="evidence" value="ECO:0007669"/>
    <property type="project" value="UniProtKB-KW"/>
</dbReference>
<evidence type="ECO:0000256" key="3">
    <source>
        <dbReference type="ARBA" id="ARBA00022801"/>
    </source>
</evidence>
<reference evidence="9 10" key="1">
    <citation type="journal article" date="2012" name="Genome Biol.">
        <title>The genome of the polar eukaryotic microalga coccomyxa subellipsoidea reveals traits of cold adaptation.</title>
        <authorList>
            <person name="Blanc G."/>
            <person name="Agarkova I."/>
            <person name="Grimwood J."/>
            <person name="Kuo A."/>
            <person name="Brueggeman A."/>
            <person name="Dunigan D."/>
            <person name="Gurnon J."/>
            <person name="Ladunga I."/>
            <person name="Lindquist E."/>
            <person name="Lucas S."/>
            <person name="Pangilinan J."/>
            <person name="Proschold T."/>
            <person name="Salamov A."/>
            <person name="Schmutz J."/>
            <person name="Weeks D."/>
            <person name="Yamada T."/>
            <person name="Claverie J.M."/>
            <person name="Grigoriev I."/>
            <person name="Van Etten J."/>
            <person name="Lomsadze A."/>
            <person name="Borodovsky M."/>
        </authorList>
    </citation>
    <scope>NUCLEOTIDE SEQUENCE [LARGE SCALE GENOMIC DNA]</scope>
    <source>
        <strain evidence="9 10">C-169</strain>
    </source>
</reference>
<dbReference type="Pfam" id="PF07521">
    <property type="entry name" value="RMMBL"/>
    <property type="match status" value="1"/>
</dbReference>
<keyword evidence="10" id="KW-1185">Reference proteome</keyword>
<dbReference type="SMART" id="SM00849">
    <property type="entry name" value="Lactamase_B"/>
    <property type="match status" value="1"/>
</dbReference>
<organism evidence="9 10">
    <name type="scientific">Coccomyxa subellipsoidea (strain C-169)</name>
    <name type="common">Green microalga</name>
    <dbReference type="NCBI Taxonomy" id="574566"/>
    <lineage>
        <taxon>Eukaryota</taxon>
        <taxon>Viridiplantae</taxon>
        <taxon>Chlorophyta</taxon>
        <taxon>core chlorophytes</taxon>
        <taxon>Trebouxiophyceae</taxon>
        <taxon>Trebouxiophyceae incertae sedis</taxon>
        <taxon>Coccomyxaceae</taxon>
        <taxon>Coccomyxa</taxon>
        <taxon>Coccomyxa subellipsoidea</taxon>
    </lineage>
</organism>
<dbReference type="AlphaFoldDB" id="I0YU98"/>
<dbReference type="EMBL" id="AGSI01000011">
    <property type="protein sequence ID" value="EIE21967.1"/>
    <property type="molecule type" value="Genomic_DNA"/>
</dbReference>
<dbReference type="PANTHER" id="PTHR43694">
    <property type="entry name" value="RIBONUCLEASE J"/>
    <property type="match status" value="1"/>
</dbReference>
<dbReference type="RefSeq" id="XP_005646511.1">
    <property type="nucleotide sequence ID" value="XM_005646454.1"/>
</dbReference>
<dbReference type="OrthoDB" id="17458at2759"/>
<evidence type="ECO:0000313" key="10">
    <source>
        <dbReference type="Proteomes" id="UP000007264"/>
    </source>
</evidence>
<dbReference type="Gene3D" id="3.60.15.10">
    <property type="entry name" value="Ribonuclease Z/Hydroxyacylglutathione hydrolase-like"/>
    <property type="match status" value="1"/>
</dbReference>
<dbReference type="CDD" id="cd07714">
    <property type="entry name" value="RNaseJ_MBL-fold"/>
    <property type="match status" value="1"/>
</dbReference>
<dbReference type="Pfam" id="PF22505">
    <property type="entry name" value="RNase_J_b_CASP"/>
    <property type="match status" value="1"/>
</dbReference>
<dbReference type="Gene3D" id="3.40.50.10710">
    <property type="entry name" value="Metallo-hydrolase/oxidoreductase"/>
    <property type="match status" value="1"/>
</dbReference>
<dbReference type="GO" id="GO:0046872">
    <property type="term" value="F:metal ion binding"/>
    <property type="evidence" value="ECO:0007669"/>
    <property type="project" value="UniProtKB-KW"/>
</dbReference>
<keyword evidence="6" id="KW-0694">RNA-binding</keyword>
<dbReference type="GeneID" id="17039952"/>
<accession>I0YU98</accession>
<dbReference type="STRING" id="574566.I0YU98"/>
<dbReference type="InterPro" id="IPR055132">
    <property type="entry name" value="RNase_J_b_CASP"/>
</dbReference>
<feature type="domain" description="Metallo-beta-lactamase" evidence="8">
    <location>
        <begin position="1"/>
        <end position="186"/>
    </location>
</feature>
<evidence type="ECO:0000313" key="9">
    <source>
        <dbReference type="EMBL" id="EIE21967.1"/>
    </source>
</evidence>
<name>I0YU98_COCSC</name>
<gene>
    <name evidence="9" type="ORF">COCSUDRAFT_42977</name>
</gene>
<dbReference type="SUPFAM" id="SSF56281">
    <property type="entry name" value="Metallo-hydrolase/oxidoreductase"/>
    <property type="match status" value="1"/>
</dbReference>
<evidence type="ECO:0000256" key="4">
    <source>
        <dbReference type="ARBA" id="ARBA00022833"/>
    </source>
</evidence>
<dbReference type="InterPro" id="IPR011108">
    <property type="entry name" value="RMMBL"/>
</dbReference>